<dbReference type="Pfam" id="PF11349">
    <property type="entry name" value="DUF3151"/>
    <property type="match status" value="1"/>
</dbReference>
<dbReference type="STRING" id="1431546.CAQU_02700"/>
<evidence type="ECO:0000313" key="1">
    <source>
        <dbReference type="EMBL" id="APT84157.1"/>
    </source>
</evidence>
<evidence type="ECO:0008006" key="3">
    <source>
        <dbReference type="Google" id="ProtNLM"/>
    </source>
</evidence>
<dbReference type="InterPro" id="IPR014487">
    <property type="entry name" value="DUF3151"/>
</dbReference>
<organism evidence="1 2">
    <name type="scientific">Corynebacterium aquilae DSM 44791</name>
    <dbReference type="NCBI Taxonomy" id="1431546"/>
    <lineage>
        <taxon>Bacteria</taxon>
        <taxon>Bacillati</taxon>
        <taxon>Actinomycetota</taxon>
        <taxon>Actinomycetes</taxon>
        <taxon>Mycobacteriales</taxon>
        <taxon>Corynebacteriaceae</taxon>
        <taxon>Corynebacterium</taxon>
    </lineage>
</organism>
<reference evidence="1 2" key="1">
    <citation type="submission" date="2014-08" db="EMBL/GenBank/DDBJ databases">
        <title>Complete genome sequence of Corynebacterium aquilae S-613T(T) (=DSM 44791(T)), isolated from the choana of a healthy golden eagle.</title>
        <authorList>
            <person name="Ruckert C."/>
            <person name="Albersmeier A."/>
            <person name="Winkler A."/>
            <person name="Kalinowski J."/>
        </authorList>
    </citation>
    <scope>NUCLEOTIDE SEQUENCE [LARGE SCALE GENOMIC DNA]</scope>
    <source>
        <strain evidence="1 2">S-613</strain>
    </source>
</reference>
<accession>A0A1L7CE94</accession>
<dbReference type="Proteomes" id="UP000185478">
    <property type="component" value="Chromosome"/>
</dbReference>
<dbReference type="PIRSF" id="PIRSF017349">
    <property type="entry name" value="UCP017349"/>
    <property type="match status" value="1"/>
</dbReference>
<dbReference type="RefSeq" id="WP_075724969.1">
    <property type="nucleotide sequence ID" value="NZ_CP009245.1"/>
</dbReference>
<dbReference type="EMBL" id="CP009245">
    <property type="protein sequence ID" value="APT84157.1"/>
    <property type="molecule type" value="Genomic_DNA"/>
</dbReference>
<proteinExistence type="predicted"/>
<name>A0A1L7CE94_9CORY</name>
<evidence type="ECO:0000313" key="2">
    <source>
        <dbReference type="Proteomes" id="UP000185478"/>
    </source>
</evidence>
<dbReference type="OrthoDB" id="3826919at2"/>
<gene>
    <name evidence="1" type="ORF">CAQU_02700</name>
</gene>
<keyword evidence="2" id="KW-1185">Reference proteome</keyword>
<sequence length="139" mass="14897">MKINDMLAPPPVHLPVDPVAELLARADGPVRLSEIAQENPASSGVWAHLAEHALAEGRTIEGYAYARTGYHRGLDALRANGWKGFGPVPASHEPNRAVLRAIAALAKAAKAIGEDHEYDRCRALLSDCDPESVSELLDS</sequence>
<dbReference type="KEGG" id="caqu:CAQU_02700"/>
<protein>
    <recommendedName>
        <fullName evidence="3">DUF3151 domain-containing protein</fullName>
    </recommendedName>
</protein>
<dbReference type="AlphaFoldDB" id="A0A1L7CE94"/>